<dbReference type="PANTHER" id="PTHR46370:SF1">
    <property type="entry name" value="GPALPP MOTIFS-CONTAINING PROTEIN 1"/>
    <property type="match status" value="1"/>
</dbReference>
<dbReference type="AlphaFoldDB" id="A0A4S4N6U1"/>
<feature type="region of interest" description="Disordered" evidence="1">
    <location>
        <begin position="153"/>
        <end position="303"/>
    </location>
</feature>
<comment type="caution">
    <text evidence="3">The sequence shown here is derived from an EMBL/GenBank/DDBJ whole genome shotgun (WGS) entry which is preliminary data.</text>
</comment>
<organism evidence="3 4">
    <name type="scientific">Antrodiella citrinella</name>
    <dbReference type="NCBI Taxonomy" id="2447956"/>
    <lineage>
        <taxon>Eukaryota</taxon>
        <taxon>Fungi</taxon>
        <taxon>Dikarya</taxon>
        <taxon>Basidiomycota</taxon>
        <taxon>Agaricomycotina</taxon>
        <taxon>Agaricomycetes</taxon>
        <taxon>Polyporales</taxon>
        <taxon>Steccherinaceae</taxon>
        <taxon>Antrodiella</taxon>
    </lineage>
</organism>
<dbReference type="InterPro" id="IPR022226">
    <property type="entry name" value="DUF3752"/>
</dbReference>
<dbReference type="Proteomes" id="UP000308730">
    <property type="component" value="Unassembled WGS sequence"/>
</dbReference>
<reference evidence="3 4" key="1">
    <citation type="submission" date="2019-02" db="EMBL/GenBank/DDBJ databases">
        <title>Genome sequencing of the rare red list fungi Antrodiella citrinella (Flaviporus citrinellus).</title>
        <authorList>
            <person name="Buettner E."/>
            <person name="Kellner H."/>
        </authorList>
    </citation>
    <scope>NUCLEOTIDE SEQUENCE [LARGE SCALE GENOMIC DNA]</scope>
    <source>
        <strain evidence="3 4">DSM 108506</strain>
    </source>
</reference>
<dbReference type="EMBL" id="SGPM01000043">
    <property type="protein sequence ID" value="THH31560.1"/>
    <property type="molecule type" value="Genomic_DNA"/>
</dbReference>
<gene>
    <name evidence="3" type="ORF">EUX98_g2610</name>
</gene>
<feature type="domain" description="DUF3752" evidence="2">
    <location>
        <begin position="161"/>
        <end position="319"/>
    </location>
</feature>
<evidence type="ECO:0000259" key="2">
    <source>
        <dbReference type="Pfam" id="PF12572"/>
    </source>
</evidence>
<accession>A0A4S4N6U1</accession>
<dbReference type="PANTHER" id="PTHR46370">
    <property type="entry name" value="GPALPP MOTIFS-CONTAINING PROTEIN 1"/>
    <property type="match status" value="1"/>
</dbReference>
<feature type="compositionally biased region" description="Acidic residues" evidence="1">
    <location>
        <begin position="56"/>
        <end position="65"/>
    </location>
</feature>
<protein>
    <recommendedName>
        <fullName evidence="2">DUF3752 domain-containing protein</fullName>
    </recommendedName>
</protein>
<evidence type="ECO:0000313" key="3">
    <source>
        <dbReference type="EMBL" id="THH31560.1"/>
    </source>
</evidence>
<name>A0A4S4N6U1_9APHY</name>
<feature type="compositionally biased region" description="Basic and acidic residues" evidence="1">
    <location>
        <begin position="201"/>
        <end position="257"/>
    </location>
</feature>
<dbReference type="InterPro" id="IPR046331">
    <property type="entry name" value="GPAM1-like"/>
</dbReference>
<evidence type="ECO:0000256" key="1">
    <source>
        <dbReference type="SAM" id="MobiDB-lite"/>
    </source>
</evidence>
<keyword evidence="4" id="KW-1185">Reference proteome</keyword>
<dbReference type="Pfam" id="PF12572">
    <property type="entry name" value="DUF3752"/>
    <property type="match status" value="1"/>
</dbReference>
<dbReference type="OrthoDB" id="73491at2759"/>
<feature type="region of interest" description="Disordered" evidence="1">
    <location>
        <begin position="1"/>
        <end position="123"/>
    </location>
</feature>
<sequence length="327" mass="36252">MIGPDLPSHLLQPRETSATEDDEPEAGPSAGPSVGPQIPTHILSASSAPPNHPLREEEEEEEDDYVPALPPDLLAARSASANDLPKPKLQGPTFPRGLARRYEEDSDDDDDYGPKPLPAGVVMEEKSAVKQFMEREETRKKLLEEASKPKALKRDDWMLTPPSGSDLLGNIDPTKLNKPRQFARTAAPARAVDTSLWTETPAERQQRLADEVAGKRKRAEDQAVDVAERGKDGDEVRERERKRQRDEEIRIGVDEHTRKNRGAALVKQHKSKDKEEDSTEGPPALWDHTRDMGLGGRLMDDKSREKMIKDARGLGDRFGAGKSGGFL</sequence>
<proteinExistence type="predicted"/>
<evidence type="ECO:0000313" key="4">
    <source>
        <dbReference type="Proteomes" id="UP000308730"/>
    </source>
</evidence>